<sequence length="60" mass="6453">MIKTVSDEHGELQLTITFPVDEVISSVDVTTSSVDETSDSTVVETSGTFETRSTVEIQSS</sequence>
<evidence type="ECO:0000313" key="3">
    <source>
        <dbReference type="Proteomes" id="UP000008068"/>
    </source>
</evidence>
<name>G0P1M2_CAEBE</name>
<gene>
    <name evidence="2" type="ORF">CAEBREN_29817</name>
</gene>
<proteinExistence type="predicted"/>
<feature type="non-terminal residue" evidence="2">
    <location>
        <position position="60"/>
    </location>
</feature>
<dbReference type="InParanoid" id="G0P1M2"/>
<keyword evidence="3" id="KW-1185">Reference proteome</keyword>
<dbReference type="HOGENOM" id="CLU_2948483_0_0_1"/>
<dbReference type="AlphaFoldDB" id="G0P1M2"/>
<dbReference type="Proteomes" id="UP000008068">
    <property type="component" value="Unassembled WGS sequence"/>
</dbReference>
<feature type="compositionally biased region" description="Polar residues" evidence="1">
    <location>
        <begin position="47"/>
        <end position="60"/>
    </location>
</feature>
<evidence type="ECO:0000313" key="2">
    <source>
        <dbReference type="EMBL" id="EGT42391.1"/>
    </source>
</evidence>
<feature type="region of interest" description="Disordered" evidence="1">
    <location>
        <begin position="38"/>
        <end position="60"/>
    </location>
</feature>
<protein>
    <submittedName>
        <fullName evidence="2">Uncharacterized protein</fullName>
    </submittedName>
</protein>
<dbReference type="EMBL" id="GL380015">
    <property type="protein sequence ID" value="EGT42391.1"/>
    <property type="molecule type" value="Genomic_DNA"/>
</dbReference>
<evidence type="ECO:0000256" key="1">
    <source>
        <dbReference type="SAM" id="MobiDB-lite"/>
    </source>
</evidence>
<reference evidence="3" key="1">
    <citation type="submission" date="2011-07" db="EMBL/GenBank/DDBJ databases">
        <authorList>
            <consortium name="Caenorhabditis brenneri Sequencing and Analysis Consortium"/>
            <person name="Wilson R.K."/>
        </authorList>
    </citation>
    <scope>NUCLEOTIDE SEQUENCE [LARGE SCALE GENOMIC DNA]</scope>
    <source>
        <strain evidence="3">PB2801</strain>
    </source>
</reference>
<organism evidence="3">
    <name type="scientific">Caenorhabditis brenneri</name>
    <name type="common">Nematode worm</name>
    <dbReference type="NCBI Taxonomy" id="135651"/>
    <lineage>
        <taxon>Eukaryota</taxon>
        <taxon>Metazoa</taxon>
        <taxon>Ecdysozoa</taxon>
        <taxon>Nematoda</taxon>
        <taxon>Chromadorea</taxon>
        <taxon>Rhabditida</taxon>
        <taxon>Rhabditina</taxon>
        <taxon>Rhabditomorpha</taxon>
        <taxon>Rhabditoidea</taxon>
        <taxon>Rhabditidae</taxon>
        <taxon>Peloderinae</taxon>
        <taxon>Caenorhabditis</taxon>
    </lineage>
</organism>
<accession>G0P1M2</accession>